<evidence type="ECO:0000313" key="3">
    <source>
        <dbReference type="EMBL" id="CAC5417617.1"/>
    </source>
</evidence>
<keyword evidence="1" id="KW-0863">Zinc-finger</keyword>
<sequence length="194" mass="22965">MASIISLCDICNLRFVYNPSTHWCQDCDEALCNECKEHHTLSKATRTHTTISMADYQKLPAFITDIKPYCKLHNEKYQNYCKRHECPICYKCIQDHVKCIDIIPLEMVIQEPKTSQIFHDLDQSISDVHTNIMRMRKCRENNMTEITDQCKSAVRKIRDFRKTFNNHLDCIEQNLMTSLHDIEIKYCKKDTRNP</sequence>
<dbReference type="GO" id="GO:0061630">
    <property type="term" value="F:ubiquitin protein ligase activity"/>
    <property type="evidence" value="ECO:0007669"/>
    <property type="project" value="TreeGrafter"/>
</dbReference>
<name>A0A6J8EBB7_MYTCO</name>
<proteinExistence type="predicted"/>
<dbReference type="InterPro" id="IPR000315">
    <property type="entry name" value="Znf_B-box"/>
</dbReference>
<evidence type="ECO:0000313" key="4">
    <source>
        <dbReference type="Proteomes" id="UP000507470"/>
    </source>
</evidence>
<dbReference type="AlphaFoldDB" id="A0A6J8EBB7"/>
<protein>
    <recommendedName>
        <fullName evidence="2">B box-type domain-containing protein</fullName>
    </recommendedName>
</protein>
<keyword evidence="4" id="KW-1185">Reference proteome</keyword>
<dbReference type="SUPFAM" id="SSF57903">
    <property type="entry name" value="FYVE/PHD zinc finger"/>
    <property type="match status" value="1"/>
</dbReference>
<keyword evidence="1" id="KW-0862">Zinc</keyword>
<reference evidence="3 4" key="1">
    <citation type="submission" date="2020-06" db="EMBL/GenBank/DDBJ databases">
        <authorList>
            <person name="Li R."/>
            <person name="Bekaert M."/>
        </authorList>
    </citation>
    <scope>NUCLEOTIDE SEQUENCE [LARGE SCALE GENOMIC DNA]</scope>
    <source>
        <strain evidence="4">wild</strain>
    </source>
</reference>
<dbReference type="Gene3D" id="3.30.160.60">
    <property type="entry name" value="Classic Zinc Finger"/>
    <property type="match status" value="1"/>
</dbReference>
<evidence type="ECO:0000256" key="1">
    <source>
        <dbReference type="PROSITE-ProRule" id="PRU00024"/>
    </source>
</evidence>
<dbReference type="OrthoDB" id="6071467at2759"/>
<feature type="domain" description="B box-type" evidence="2">
    <location>
        <begin position="3"/>
        <end position="53"/>
    </location>
</feature>
<dbReference type="EMBL" id="CACVKT020008779">
    <property type="protein sequence ID" value="CAC5417617.1"/>
    <property type="molecule type" value="Genomic_DNA"/>
</dbReference>
<gene>
    <name evidence="3" type="ORF">MCOR_50109</name>
</gene>
<dbReference type="SUPFAM" id="SSF57845">
    <property type="entry name" value="B-box zinc-binding domain"/>
    <property type="match status" value="1"/>
</dbReference>
<dbReference type="InterPro" id="IPR011011">
    <property type="entry name" value="Znf_FYVE_PHD"/>
</dbReference>
<dbReference type="GO" id="GO:0008270">
    <property type="term" value="F:zinc ion binding"/>
    <property type="evidence" value="ECO:0007669"/>
    <property type="project" value="UniProtKB-KW"/>
</dbReference>
<dbReference type="PROSITE" id="PS50119">
    <property type="entry name" value="ZF_BBOX"/>
    <property type="match status" value="1"/>
</dbReference>
<dbReference type="InterPro" id="IPR047153">
    <property type="entry name" value="TRIM45/56/19-like"/>
</dbReference>
<evidence type="ECO:0000259" key="2">
    <source>
        <dbReference type="PROSITE" id="PS50119"/>
    </source>
</evidence>
<organism evidence="3 4">
    <name type="scientific">Mytilus coruscus</name>
    <name type="common">Sea mussel</name>
    <dbReference type="NCBI Taxonomy" id="42192"/>
    <lineage>
        <taxon>Eukaryota</taxon>
        <taxon>Metazoa</taxon>
        <taxon>Spiralia</taxon>
        <taxon>Lophotrochozoa</taxon>
        <taxon>Mollusca</taxon>
        <taxon>Bivalvia</taxon>
        <taxon>Autobranchia</taxon>
        <taxon>Pteriomorphia</taxon>
        <taxon>Mytilida</taxon>
        <taxon>Mytiloidea</taxon>
        <taxon>Mytilidae</taxon>
        <taxon>Mytilinae</taxon>
        <taxon>Mytilus</taxon>
    </lineage>
</organism>
<keyword evidence="1" id="KW-0479">Metal-binding</keyword>
<dbReference type="PANTHER" id="PTHR25462:SF296">
    <property type="entry name" value="MEIOTIC P26, ISOFORM F"/>
    <property type="match status" value="1"/>
</dbReference>
<dbReference type="Proteomes" id="UP000507470">
    <property type="component" value="Unassembled WGS sequence"/>
</dbReference>
<dbReference type="CDD" id="cd19757">
    <property type="entry name" value="Bbox1"/>
    <property type="match status" value="1"/>
</dbReference>
<dbReference type="PANTHER" id="PTHR25462">
    <property type="entry name" value="BONUS, ISOFORM C-RELATED"/>
    <property type="match status" value="1"/>
</dbReference>
<accession>A0A6J8EBB7</accession>